<keyword evidence="1 2" id="KW-0238">DNA-binding</keyword>
<accession>A0ABV1YBH9</accession>
<dbReference type="PROSITE" id="PS51755">
    <property type="entry name" value="OMPR_PHOB"/>
    <property type="match status" value="1"/>
</dbReference>
<reference evidence="4 5" key="1">
    <citation type="journal article" date="2024" name="Proc. Natl. Acad. Sci. U.S.A.">
        <title>The evolutionary genomics of adaptation to stress in wild rhizobium bacteria.</title>
        <authorList>
            <person name="Kehlet-Delgado H."/>
            <person name="Montoya A.P."/>
            <person name="Jensen K.T."/>
            <person name="Wendlandt C.E."/>
            <person name="Dexheimer C."/>
            <person name="Roberts M."/>
            <person name="Torres Martinez L."/>
            <person name="Friesen M.L."/>
            <person name="Griffitts J.S."/>
            <person name="Porter S.S."/>
        </authorList>
    </citation>
    <scope>NUCLEOTIDE SEQUENCE [LARGE SCALE GENOMIC DNA]</scope>
    <source>
        <strain evidence="4 5">M0729</strain>
    </source>
</reference>
<dbReference type="SUPFAM" id="SSF46894">
    <property type="entry name" value="C-terminal effector domain of the bipartite response regulators"/>
    <property type="match status" value="1"/>
</dbReference>
<dbReference type="Gene3D" id="1.25.40.10">
    <property type="entry name" value="Tetratricopeptide repeat domain"/>
    <property type="match status" value="1"/>
</dbReference>
<dbReference type="Gene3D" id="1.10.10.10">
    <property type="entry name" value="Winged helix-like DNA-binding domain superfamily/Winged helix DNA-binding domain"/>
    <property type="match status" value="1"/>
</dbReference>
<sequence length="514" mass="55981">MSAELQPIYCFADFKIDTRTGVLRNGSGEVALRPKSLDLLVFLVRNAGRVVSKDDLLSSVWNDVVVTEDSLTQCVSDIRRALGDKEQKLIRTLPRRGYMFAGEVLLAAVVERPAAVDKPSLVVLPFDNMSSDREQSFFADGVVEEITTALSRFRSFSVIARNSAFVYKGRSVDVRQVAEELGVRYVLEGSVRRVSDRLRIATQLVDGLSGAHLWAQIFEGSLNEVFDFEDRITESVATLVAPHIQAAEIERSRRERPGSMAAYDCYLSALSKIRAETPSENAAAYALLADALLLEPDNALLLAHAAWVLEHRITMGWPALGANDRADCFQLARRGLEKAAGDPTVMAHCAMALVQVAREYDWGMAVLTAALDANPNNLEVVTAAGIAHLHCGSVTDAVALFDRAGRLSPRDPFAHIALCGQAHAQMILGNYETALAWAARSLAVNPNFDATYWILIAANARLGRMEDARRYLGKLKAIAPDVTIAGIRAGLPAKDPGRMTAILDGLRLAGLPED</sequence>
<dbReference type="InterPro" id="IPR011990">
    <property type="entry name" value="TPR-like_helical_dom_sf"/>
</dbReference>
<dbReference type="InterPro" id="IPR001867">
    <property type="entry name" value="OmpR/PhoB-type_DNA-bd"/>
</dbReference>
<evidence type="ECO:0000313" key="4">
    <source>
        <dbReference type="EMBL" id="MER8932520.1"/>
    </source>
</evidence>
<dbReference type="SUPFAM" id="SSF48452">
    <property type="entry name" value="TPR-like"/>
    <property type="match status" value="1"/>
</dbReference>
<dbReference type="RefSeq" id="WP_287273310.1">
    <property type="nucleotide sequence ID" value="NZ_JAMYMY010000005.1"/>
</dbReference>
<proteinExistence type="predicted"/>
<evidence type="ECO:0000313" key="5">
    <source>
        <dbReference type="Proteomes" id="UP001464387"/>
    </source>
</evidence>
<dbReference type="InterPro" id="IPR016032">
    <property type="entry name" value="Sig_transdc_resp-reg_C-effctor"/>
</dbReference>
<comment type="caution">
    <text evidence="4">The sequence shown here is derived from an EMBL/GenBank/DDBJ whole genome shotgun (WGS) entry which is preliminary data.</text>
</comment>
<dbReference type="CDD" id="cd00383">
    <property type="entry name" value="trans_reg_C"/>
    <property type="match status" value="1"/>
</dbReference>
<dbReference type="SMART" id="SM00862">
    <property type="entry name" value="Trans_reg_C"/>
    <property type="match status" value="1"/>
</dbReference>
<evidence type="ECO:0000256" key="2">
    <source>
        <dbReference type="PROSITE-ProRule" id="PRU01091"/>
    </source>
</evidence>
<dbReference type="Proteomes" id="UP001464387">
    <property type="component" value="Unassembled WGS sequence"/>
</dbReference>
<evidence type="ECO:0000259" key="3">
    <source>
        <dbReference type="PROSITE" id="PS51755"/>
    </source>
</evidence>
<feature type="domain" description="OmpR/PhoB-type" evidence="3">
    <location>
        <begin position="6"/>
        <end position="102"/>
    </location>
</feature>
<evidence type="ECO:0000256" key="1">
    <source>
        <dbReference type="ARBA" id="ARBA00023125"/>
    </source>
</evidence>
<organism evidence="4 5">
    <name type="scientific">Mesorhizobium opportunistum</name>
    <dbReference type="NCBI Taxonomy" id="593909"/>
    <lineage>
        <taxon>Bacteria</taxon>
        <taxon>Pseudomonadati</taxon>
        <taxon>Pseudomonadota</taxon>
        <taxon>Alphaproteobacteria</taxon>
        <taxon>Hyphomicrobiales</taxon>
        <taxon>Phyllobacteriaceae</taxon>
        <taxon>Mesorhizobium</taxon>
    </lineage>
</organism>
<dbReference type="Pfam" id="PF00486">
    <property type="entry name" value="Trans_reg_C"/>
    <property type="match status" value="1"/>
</dbReference>
<protein>
    <submittedName>
        <fullName evidence="4">Winged helix-turn-helix domain-containing protein</fullName>
    </submittedName>
</protein>
<feature type="DNA-binding region" description="OmpR/PhoB-type" evidence="2">
    <location>
        <begin position="6"/>
        <end position="102"/>
    </location>
</feature>
<name>A0ABV1YBH9_9HYPH</name>
<dbReference type="InterPro" id="IPR036388">
    <property type="entry name" value="WH-like_DNA-bd_sf"/>
</dbReference>
<keyword evidence="5" id="KW-1185">Reference proteome</keyword>
<dbReference type="EMBL" id="JAMYPJ010000006">
    <property type="protein sequence ID" value="MER8932520.1"/>
    <property type="molecule type" value="Genomic_DNA"/>
</dbReference>
<gene>
    <name evidence="4" type="ORF">NKI33_06025</name>
</gene>